<comment type="caution">
    <text evidence="1">The sequence shown here is derived from an EMBL/GenBank/DDBJ whole genome shotgun (WGS) entry which is preliminary data.</text>
</comment>
<dbReference type="EMBL" id="JAZHOG010000012">
    <property type="protein sequence ID" value="MEJ8569236.1"/>
    <property type="molecule type" value="Genomic_DNA"/>
</dbReference>
<dbReference type="Proteomes" id="UP001359886">
    <property type="component" value="Unassembled WGS sequence"/>
</dbReference>
<keyword evidence="2" id="KW-1185">Reference proteome</keyword>
<dbReference type="InterPro" id="IPR010281">
    <property type="entry name" value="DUF885"/>
</dbReference>
<gene>
    <name evidence="1" type="ORF">V3330_16515</name>
</gene>
<reference evidence="1 2" key="1">
    <citation type="submission" date="2024-02" db="EMBL/GenBank/DDBJ databases">
        <title>A novel Wenzhouxiangellaceae bacterium, isolated from coastal sediments.</title>
        <authorList>
            <person name="Du Z.-J."/>
            <person name="Ye Y.-Q."/>
            <person name="Zhang X.-Y."/>
        </authorList>
    </citation>
    <scope>NUCLEOTIDE SEQUENCE [LARGE SCALE GENOMIC DNA]</scope>
    <source>
        <strain evidence="1 2">CH-27</strain>
    </source>
</reference>
<name>A0AAW9RHH2_9GAMM</name>
<evidence type="ECO:0000313" key="1">
    <source>
        <dbReference type="EMBL" id="MEJ8569236.1"/>
    </source>
</evidence>
<dbReference type="RefSeq" id="WP_354696561.1">
    <property type="nucleotide sequence ID" value="NZ_JAZHOG010000012.1"/>
</dbReference>
<organism evidence="1 2">
    <name type="scientific">Elongatibacter sediminis</name>
    <dbReference type="NCBI Taxonomy" id="3119006"/>
    <lineage>
        <taxon>Bacteria</taxon>
        <taxon>Pseudomonadati</taxon>
        <taxon>Pseudomonadota</taxon>
        <taxon>Gammaproteobacteria</taxon>
        <taxon>Chromatiales</taxon>
        <taxon>Wenzhouxiangellaceae</taxon>
        <taxon>Elongatibacter</taxon>
    </lineage>
</organism>
<dbReference type="AlphaFoldDB" id="A0AAW9RHH2"/>
<accession>A0AAW9RHH2</accession>
<sequence length="570" mass="66147">MSILRWAAASLCVVFSLPSQTFGDELDPGFEALVDTYLAEFRGVGDGPSMTNDGSAAWFENRLEKARELLGALHAVDRKALSFDQDIDYRYLEGILKSRIQDGEKVQYWRRDPTLYLRIEPIVSARGGLLYLEDRPVEERAATIITIMKTLPDRYANAQTNLQVYVPLWLKPSLGLLEGAIETFESDVARFADRVPARRQELLAENEKVLSALRGFRDFLENEWPKRPEGDWRVGAELFDARMRELYHVDLDAESFYQWGREQYAEQLRVLERAAERVGDGRDWRQIERDLQDDHPSEETMLQAFHEQVRRDRPWLLENDLLTIPWDEENAAAAVYTPAYYNKLTFTGFGGAPRAAGSTFPGAVMLAPIDPDWSAEEKERFLRSHNYAFITALMPHEVYPGHGLIALYDNHNPRKLRTYESSYSNQAWCYYVEWILTPDFGYYPEDKQDEYRVEMERLKLWRYARVIYDAGMHLGKVSVDEAVQMMTDDVMFAEPYSFLQVQGSTHGYARTGIATWGYHQFMALRDEYFTRMYLMGRKGSLKDFHDRVLKIGTLPYALMREVLLHQLNEA</sequence>
<proteinExistence type="predicted"/>
<evidence type="ECO:0000313" key="2">
    <source>
        <dbReference type="Proteomes" id="UP001359886"/>
    </source>
</evidence>
<dbReference type="Pfam" id="PF05960">
    <property type="entry name" value="DUF885"/>
    <property type="match status" value="1"/>
</dbReference>
<protein>
    <submittedName>
        <fullName evidence="1">DUF885 family protein</fullName>
    </submittedName>
</protein>